<dbReference type="RefSeq" id="WP_078218633.1">
    <property type="nucleotide sequence ID" value="NZ_MUXZ01000018.1"/>
</dbReference>
<accession>A0A1V4B0Q3</accession>
<feature type="transmembrane region" description="Helical" evidence="5">
    <location>
        <begin position="140"/>
        <end position="163"/>
    </location>
</feature>
<dbReference type="InterPro" id="IPR005261">
    <property type="entry name" value="YohK-like"/>
</dbReference>
<keyword evidence="7" id="KW-1185">Reference proteome</keyword>
<proteinExistence type="predicted"/>
<dbReference type="PANTHER" id="PTHR30249">
    <property type="entry name" value="PUTATIVE SEROTONIN TRANSPORTER"/>
    <property type="match status" value="1"/>
</dbReference>
<evidence type="ECO:0000256" key="5">
    <source>
        <dbReference type="SAM" id="Phobius"/>
    </source>
</evidence>
<sequence length="229" mass="24599">MMYFYSLLTVAVFAVALLINKRWKSVVFNSFVLTLLMLIVVFLIFDIPFERYYQGNKPINHLLGLSIIALALPLYEQLPQIRKHWQIILFVTCLASLFSMFSGVLLAILFGATPEIAASIVPKSVTTAIATVMAENLGGIPSVTAVGVLIAGLQGAILGRMILQKLGVKSSESQGLAIGAISHALGTVSCMDVDAKAGSYSSIALVLCGIISSLLAPLVFWVCLFFIQG</sequence>
<keyword evidence="3 5" id="KW-1133">Transmembrane helix</keyword>
<comment type="subcellular location">
    <subcellularLocation>
        <location evidence="1">Membrane</location>
        <topology evidence="1">Multi-pass membrane protein</topology>
    </subcellularLocation>
</comment>
<dbReference type="PANTHER" id="PTHR30249:SF0">
    <property type="entry name" value="PLASTIDAL GLYCOLATE_GLYCERATE TRANSLOCATOR 1, CHLOROPLASTIC"/>
    <property type="match status" value="1"/>
</dbReference>
<evidence type="ECO:0000313" key="6">
    <source>
        <dbReference type="EMBL" id="STO60821.1"/>
    </source>
</evidence>
<evidence type="ECO:0000256" key="3">
    <source>
        <dbReference type="ARBA" id="ARBA00022989"/>
    </source>
</evidence>
<dbReference type="GO" id="GO:0016020">
    <property type="term" value="C:membrane"/>
    <property type="evidence" value="ECO:0007669"/>
    <property type="project" value="UniProtKB-SubCell"/>
</dbReference>
<protein>
    <submittedName>
        <fullName evidence="6">Inner membrane protein</fullName>
    </submittedName>
</protein>
<keyword evidence="2 5" id="KW-0812">Transmembrane</keyword>
<evidence type="ECO:0000256" key="1">
    <source>
        <dbReference type="ARBA" id="ARBA00004141"/>
    </source>
</evidence>
<name>A0A1V4B0Q3_9PAST</name>
<feature type="transmembrane region" description="Helical" evidence="5">
    <location>
        <begin position="26"/>
        <end position="47"/>
    </location>
</feature>
<dbReference type="Pfam" id="PF04172">
    <property type="entry name" value="LrgB"/>
    <property type="match status" value="1"/>
</dbReference>
<feature type="transmembrane region" description="Helical" evidence="5">
    <location>
        <begin position="87"/>
        <end position="109"/>
    </location>
</feature>
<dbReference type="AlphaFoldDB" id="A0A1V4B0Q3"/>
<feature type="transmembrane region" description="Helical" evidence="5">
    <location>
        <begin position="59"/>
        <end position="75"/>
    </location>
</feature>
<dbReference type="Proteomes" id="UP000254329">
    <property type="component" value="Unassembled WGS sequence"/>
</dbReference>
<evidence type="ECO:0000313" key="7">
    <source>
        <dbReference type="Proteomes" id="UP000254329"/>
    </source>
</evidence>
<organism evidence="6 7">
    <name type="scientific">Canicola haemoglobinophilus</name>
    <dbReference type="NCBI Taxonomy" id="733"/>
    <lineage>
        <taxon>Bacteria</taxon>
        <taxon>Pseudomonadati</taxon>
        <taxon>Pseudomonadota</taxon>
        <taxon>Gammaproteobacteria</taxon>
        <taxon>Pasteurellales</taxon>
        <taxon>Pasteurellaceae</taxon>
        <taxon>Canicola</taxon>
    </lineage>
</organism>
<reference evidence="6 7" key="1">
    <citation type="submission" date="2018-06" db="EMBL/GenBank/DDBJ databases">
        <authorList>
            <consortium name="Pathogen Informatics"/>
            <person name="Doyle S."/>
        </authorList>
    </citation>
    <scope>NUCLEOTIDE SEQUENCE [LARGE SCALE GENOMIC DNA]</scope>
    <source>
        <strain evidence="6 7">NCTC1659</strain>
    </source>
</reference>
<dbReference type="EMBL" id="UGHF01000001">
    <property type="protein sequence ID" value="STO60821.1"/>
    <property type="molecule type" value="Genomic_DNA"/>
</dbReference>
<gene>
    <name evidence="6" type="primary">yohK</name>
    <name evidence="6" type="ORF">NCTC1659_02122</name>
</gene>
<feature type="transmembrane region" description="Helical" evidence="5">
    <location>
        <begin position="203"/>
        <end position="227"/>
    </location>
</feature>
<keyword evidence="4 5" id="KW-0472">Membrane</keyword>
<dbReference type="NCBIfam" id="TIGR00659">
    <property type="entry name" value="CidB/LrgB family autolysis modulator"/>
    <property type="match status" value="1"/>
</dbReference>
<dbReference type="InterPro" id="IPR007300">
    <property type="entry name" value="CidB/LrgB"/>
</dbReference>
<dbReference type="STRING" id="733.B0186_06875"/>
<evidence type="ECO:0000256" key="4">
    <source>
        <dbReference type="ARBA" id="ARBA00023136"/>
    </source>
</evidence>
<evidence type="ECO:0000256" key="2">
    <source>
        <dbReference type="ARBA" id="ARBA00022692"/>
    </source>
</evidence>